<dbReference type="PANTHER" id="PTHR31225:SF252">
    <property type="entry name" value="TERPENE SYNTHASE 12-RELATED"/>
    <property type="match status" value="1"/>
</dbReference>
<dbReference type="FunFam" id="1.10.600.10:FF:000007">
    <property type="entry name" value="Isoprene synthase, chloroplastic"/>
    <property type="match status" value="1"/>
</dbReference>
<keyword evidence="2" id="KW-0479">Metal-binding</keyword>
<dbReference type="InterPro" id="IPR050148">
    <property type="entry name" value="Terpene_synthase-like"/>
</dbReference>
<sequence>MALQLYQVVSTQSIFVLCKPKQHLPQTLKHHRRQQLSIQCVSKTEVSQPDSRMVYQPTIWSDVFIKLLDASISINYERVNELEQKVRSLLNPDSENGSLSVLQVLENIDDIERLGLGYRFQNDIIRALSIIADRNIVKIGEKEDSVYEASLKFRLLRKHGYNVSQDFVRRFKDSRGDFMGVLKTDLKGLINLYEASYLAFEGERDLHEAKLFATQYLPNFKGREYGAHELINHALELPLYRRMLRLEARWYIDAYGKREDANILMLELAALDFNMVQSQLKTELQELSKWWKNIGLASKLSFVRDRLMECFFWTVGMVFEPQYYSCRVGLTKVGALITVIDDIYDVYGSLNELKIFTDAVKRWDITAIEHMPEYLQVGYRALFNTVTELCFNTPIALPILAKEWGDLLEAFYVEAKWTHNKYIPTLEDYMNNAWRSVSGVVILSHGYFLINKEMKKDTIESFEKYHELLKWSSTIFRLCNDLGTSPDEIKQGKTANAISCYMHANRVCEEVAREYIKDLIDEAWRKMIKAQVACSQESGDPFIDMAINLARLSHCTYQYGDGHGAPDARAKDRVVSVIIEPVKIRKKEHL</sequence>
<dbReference type="Gene3D" id="1.10.600.10">
    <property type="entry name" value="Farnesyl Diphosphate Synthase"/>
    <property type="match status" value="1"/>
</dbReference>
<evidence type="ECO:0000313" key="6">
    <source>
        <dbReference type="EMBL" id="PWA70010.1"/>
    </source>
</evidence>
<dbReference type="InterPro" id="IPR001906">
    <property type="entry name" value="Terpene_synth_N"/>
</dbReference>
<dbReference type="EMBL" id="PKPP01003320">
    <property type="protein sequence ID" value="PWA70010.1"/>
    <property type="molecule type" value="Genomic_DNA"/>
</dbReference>
<dbReference type="OrthoDB" id="1936865at2759"/>
<keyword evidence="7" id="KW-1185">Reference proteome</keyword>
<feature type="domain" description="Terpene synthase metal-binding" evidence="5">
    <location>
        <begin position="292"/>
        <end position="526"/>
    </location>
</feature>
<dbReference type="Proteomes" id="UP000245207">
    <property type="component" value="Unassembled WGS sequence"/>
</dbReference>
<dbReference type="SUPFAM" id="SSF48576">
    <property type="entry name" value="Terpenoid synthases"/>
    <property type="match status" value="1"/>
</dbReference>
<dbReference type="PANTHER" id="PTHR31225">
    <property type="entry name" value="OS04G0344100 PROTEIN-RELATED"/>
    <property type="match status" value="1"/>
</dbReference>
<evidence type="ECO:0000259" key="4">
    <source>
        <dbReference type="Pfam" id="PF01397"/>
    </source>
</evidence>
<dbReference type="Gene3D" id="1.50.10.130">
    <property type="entry name" value="Terpene synthase, N-terminal domain"/>
    <property type="match status" value="1"/>
</dbReference>
<dbReference type="GO" id="GO:0016102">
    <property type="term" value="P:diterpenoid biosynthetic process"/>
    <property type="evidence" value="ECO:0007669"/>
    <property type="project" value="InterPro"/>
</dbReference>
<comment type="cofactor">
    <cofactor evidence="1">
        <name>Mg(2+)</name>
        <dbReference type="ChEBI" id="CHEBI:18420"/>
    </cofactor>
</comment>
<evidence type="ECO:0000256" key="3">
    <source>
        <dbReference type="ARBA" id="ARBA00022842"/>
    </source>
</evidence>
<keyword evidence="3" id="KW-0460">Magnesium</keyword>
<dbReference type="InterPro" id="IPR036965">
    <property type="entry name" value="Terpene_synth_N_sf"/>
</dbReference>
<gene>
    <name evidence="6" type="ORF">CTI12_AA293650</name>
</gene>
<dbReference type="InterPro" id="IPR034741">
    <property type="entry name" value="Terpene_cyclase-like_1_C"/>
</dbReference>
<evidence type="ECO:0000313" key="7">
    <source>
        <dbReference type="Proteomes" id="UP000245207"/>
    </source>
</evidence>
<dbReference type="InterPro" id="IPR005630">
    <property type="entry name" value="Terpene_synthase_metal-bd"/>
</dbReference>
<dbReference type="InterPro" id="IPR008949">
    <property type="entry name" value="Isoprenoid_synthase_dom_sf"/>
</dbReference>
<dbReference type="GO" id="GO:0010333">
    <property type="term" value="F:terpene synthase activity"/>
    <property type="evidence" value="ECO:0007669"/>
    <property type="project" value="InterPro"/>
</dbReference>
<dbReference type="InterPro" id="IPR044814">
    <property type="entry name" value="Terpene_cyclase_plant_C1"/>
</dbReference>
<protein>
    <submittedName>
        <fullName evidence="6">(E)-beta-ocimene synthase protein</fullName>
    </submittedName>
</protein>
<dbReference type="CDD" id="cd00684">
    <property type="entry name" value="Terpene_cyclase_plant_C1"/>
    <property type="match status" value="1"/>
</dbReference>
<dbReference type="SUPFAM" id="SSF48239">
    <property type="entry name" value="Terpenoid cyclases/Protein prenyltransferases"/>
    <property type="match status" value="1"/>
</dbReference>
<organism evidence="6 7">
    <name type="scientific">Artemisia annua</name>
    <name type="common">Sweet wormwood</name>
    <dbReference type="NCBI Taxonomy" id="35608"/>
    <lineage>
        <taxon>Eukaryota</taxon>
        <taxon>Viridiplantae</taxon>
        <taxon>Streptophyta</taxon>
        <taxon>Embryophyta</taxon>
        <taxon>Tracheophyta</taxon>
        <taxon>Spermatophyta</taxon>
        <taxon>Magnoliopsida</taxon>
        <taxon>eudicotyledons</taxon>
        <taxon>Gunneridae</taxon>
        <taxon>Pentapetalae</taxon>
        <taxon>asterids</taxon>
        <taxon>campanulids</taxon>
        <taxon>Asterales</taxon>
        <taxon>Asteraceae</taxon>
        <taxon>Asteroideae</taxon>
        <taxon>Anthemideae</taxon>
        <taxon>Artemisiinae</taxon>
        <taxon>Artemisia</taxon>
    </lineage>
</organism>
<proteinExistence type="predicted"/>
<dbReference type="InterPro" id="IPR008930">
    <property type="entry name" value="Terpenoid_cyclase/PrenylTrfase"/>
</dbReference>
<dbReference type="Pfam" id="PF03936">
    <property type="entry name" value="Terpene_synth_C"/>
    <property type="match status" value="1"/>
</dbReference>
<accession>A0A2U1N916</accession>
<dbReference type="SFLD" id="SFLDS00005">
    <property type="entry name" value="Isoprenoid_Synthase_Type_I"/>
    <property type="match status" value="1"/>
</dbReference>
<name>A0A2U1N916_ARTAN</name>
<dbReference type="GO" id="GO:0000287">
    <property type="term" value="F:magnesium ion binding"/>
    <property type="evidence" value="ECO:0007669"/>
    <property type="project" value="InterPro"/>
</dbReference>
<evidence type="ECO:0000259" key="5">
    <source>
        <dbReference type="Pfam" id="PF03936"/>
    </source>
</evidence>
<evidence type="ECO:0000256" key="1">
    <source>
        <dbReference type="ARBA" id="ARBA00001946"/>
    </source>
</evidence>
<dbReference type="SFLD" id="SFLDG01019">
    <property type="entry name" value="Terpene_Cyclase_Like_1_C_Termi"/>
    <property type="match status" value="1"/>
</dbReference>
<dbReference type="AlphaFoldDB" id="A0A2U1N916"/>
<evidence type="ECO:0000256" key="2">
    <source>
        <dbReference type="ARBA" id="ARBA00022723"/>
    </source>
</evidence>
<reference evidence="6 7" key="1">
    <citation type="journal article" date="2018" name="Mol. Plant">
        <title>The genome of Artemisia annua provides insight into the evolution of Asteraceae family and artemisinin biosynthesis.</title>
        <authorList>
            <person name="Shen Q."/>
            <person name="Zhang L."/>
            <person name="Liao Z."/>
            <person name="Wang S."/>
            <person name="Yan T."/>
            <person name="Shi P."/>
            <person name="Liu M."/>
            <person name="Fu X."/>
            <person name="Pan Q."/>
            <person name="Wang Y."/>
            <person name="Lv Z."/>
            <person name="Lu X."/>
            <person name="Zhang F."/>
            <person name="Jiang W."/>
            <person name="Ma Y."/>
            <person name="Chen M."/>
            <person name="Hao X."/>
            <person name="Li L."/>
            <person name="Tang Y."/>
            <person name="Lv G."/>
            <person name="Zhou Y."/>
            <person name="Sun X."/>
            <person name="Brodelius P.E."/>
            <person name="Rose J.K.C."/>
            <person name="Tang K."/>
        </authorList>
    </citation>
    <scope>NUCLEOTIDE SEQUENCE [LARGE SCALE GENOMIC DNA]</scope>
    <source>
        <strain evidence="7">cv. Huhao1</strain>
        <tissue evidence="6">Leaf</tissue>
    </source>
</reference>
<dbReference type="STRING" id="35608.A0A2U1N916"/>
<dbReference type="Pfam" id="PF01397">
    <property type="entry name" value="Terpene_synth"/>
    <property type="match status" value="1"/>
</dbReference>
<feature type="domain" description="Terpene synthase N-terminal" evidence="4">
    <location>
        <begin position="59"/>
        <end position="235"/>
    </location>
</feature>
<comment type="caution">
    <text evidence="6">The sequence shown here is derived from an EMBL/GenBank/DDBJ whole genome shotgun (WGS) entry which is preliminary data.</text>
</comment>